<dbReference type="AlphaFoldDB" id="A0ABD0MJ97"/>
<gene>
    <name evidence="2" type="ORF">M9458_055793</name>
</gene>
<evidence type="ECO:0000313" key="2">
    <source>
        <dbReference type="EMBL" id="KAL0148989.1"/>
    </source>
</evidence>
<feature type="region of interest" description="Disordered" evidence="1">
    <location>
        <begin position="78"/>
        <end position="121"/>
    </location>
</feature>
<sequence length="121" mass="12328">SGRCGIKLVLLSDNGSGVVSITAGAGQLWGYQTGPMQESVLALLLCGSSFTVGISEKKPSNTTVPAIPEPHQTMCAKPGPAHITPAKPGPFHVMPAMPKSLQDGSTNISSSCGPCTSDHQA</sequence>
<organism evidence="2 3">
    <name type="scientific">Cirrhinus mrigala</name>
    <name type="common">Mrigala</name>
    <dbReference type="NCBI Taxonomy" id="683832"/>
    <lineage>
        <taxon>Eukaryota</taxon>
        <taxon>Metazoa</taxon>
        <taxon>Chordata</taxon>
        <taxon>Craniata</taxon>
        <taxon>Vertebrata</taxon>
        <taxon>Euteleostomi</taxon>
        <taxon>Actinopterygii</taxon>
        <taxon>Neopterygii</taxon>
        <taxon>Teleostei</taxon>
        <taxon>Ostariophysi</taxon>
        <taxon>Cypriniformes</taxon>
        <taxon>Cyprinidae</taxon>
        <taxon>Labeoninae</taxon>
        <taxon>Labeonini</taxon>
        <taxon>Cirrhinus</taxon>
    </lineage>
</organism>
<protein>
    <submittedName>
        <fullName evidence="2">Uncharacterized protein</fullName>
    </submittedName>
</protein>
<evidence type="ECO:0000313" key="3">
    <source>
        <dbReference type="Proteomes" id="UP001529510"/>
    </source>
</evidence>
<comment type="caution">
    <text evidence="2">The sequence shown here is derived from an EMBL/GenBank/DDBJ whole genome shotgun (WGS) entry which is preliminary data.</text>
</comment>
<feature type="compositionally biased region" description="Polar residues" evidence="1">
    <location>
        <begin position="102"/>
        <end position="121"/>
    </location>
</feature>
<dbReference type="EMBL" id="JAMKFB020000562">
    <property type="protein sequence ID" value="KAL0148989.1"/>
    <property type="molecule type" value="Genomic_DNA"/>
</dbReference>
<accession>A0ABD0MJ97</accession>
<reference evidence="2 3" key="1">
    <citation type="submission" date="2024-05" db="EMBL/GenBank/DDBJ databases">
        <title>Genome sequencing and assembly of Indian major carp, Cirrhinus mrigala (Hamilton, 1822).</title>
        <authorList>
            <person name="Mohindra V."/>
            <person name="Chowdhury L.M."/>
            <person name="Lal K."/>
            <person name="Jena J.K."/>
        </authorList>
    </citation>
    <scope>NUCLEOTIDE SEQUENCE [LARGE SCALE GENOMIC DNA]</scope>
    <source>
        <strain evidence="2">CM1030</strain>
        <tissue evidence="2">Blood</tissue>
    </source>
</reference>
<evidence type="ECO:0000256" key="1">
    <source>
        <dbReference type="SAM" id="MobiDB-lite"/>
    </source>
</evidence>
<name>A0ABD0MJ97_CIRMR</name>
<dbReference type="Proteomes" id="UP001529510">
    <property type="component" value="Unassembled WGS sequence"/>
</dbReference>
<proteinExistence type="predicted"/>
<keyword evidence="3" id="KW-1185">Reference proteome</keyword>
<feature type="non-terminal residue" evidence="2">
    <location>
        <position position="1"/>
    </location>
</feature>